<comment type="similarity">
    <text evidence="6">Belongs to the glycosyl hydrolase 33 family.</text>
</comment>
<evidence type="ECO:0000256" key="18">
    <source>
        <dbReference type="ARBA" id="ARBA00023277"/>
    </source>
</evidence>
<evidence type="ECO:0000256" key="25">
    <source>
        <dbReference type="ARBA" id="ARBA00041413"/>
    </source>
</evidence>
<dbReference type="GO" id="GO:0006689">
    <property type="term" value="P:ganglioside catabolic process"/>
    <property type="evidence" value="ECO:0007669"/>
    <property type="project" value="TreeGrafter"/>
</dbReference>
<evidence type="ECO:0000256" key="4">
    <source>
        <dbReference type="ARBA" id="ARBA00004236"/>
    </source>
</evidence>
<dbReference type="Gene3D" id="2.120.10.10">
    <property type="match status" value="1"/>
</dbReference>
<proteinExistence type="inferred from homology"/>
<dbReference type="Proteomes" id="UP000658642">
    <property type="component" value="Unassembled WGS sequence"/>
</dbReference>
<dbReference type="GO" id="GO:0043202">
    <property type="term" value="C:lysosomal lumen"/>
    <property type="evidence" value="ECO:0007669"/>
    <property type="project" value="UniProtKB-SubCell"/>
</dbReference>
<comment type="catalytic activity">
    <reaction evidence="1">
        <text>Hydrolysis of alpha-(2-&gt;3)-, alpha-(2-&gt;6)-, alpha-(2-&gt;8)- glycosidic linkages of terminal sialic acid residues in oligosaccharides, glycoproteins, glycolipids, colominic acid and synthetic substrates.</text>
        <dbReference type="EC" id="3.2.1.18"/>
    </reaction>
</comment>
<dbReference type="Pfam" id="PF13088">
    <property type="entry name" value="BNR_2"/>
    <property type="match status" value="1"/>
</dbReference>
<dbReference type="CDD" id="cd15482">
    <property type="entry name" value="Sialidase_non-viral"/>
    <property type="match status" value="1"/>
</dbReference>
<evidence type="ECO:0000256" key="7">
    <source>
        <dbReference type="ARBA" id="ARBA00012733"/>
    </source>
</evidence>
<keyword evidence="28" id="KW-1185">Reference proteome</keyword>
<evidence type="ECO:0000256" key="21">
    <source>
        <dbReference type="ARBA" id="ARBA00037235"/>
    </source>
</evidence>
<keyword evidence="19" id="KW-0326">Glycosidase</keyword>
<comment type="subcellular location">
    <subcellularLocation>
        <location evidence="4">Cell membrane</location>
    </subcellularLocation>
    <subcellularLocation>
        <location evidence="5">Cytoplasmic vesicle</location>
    </subcellularLocation>
    <subcellularLocation>
        <location evidence="3">Lysosome lumen</location>
    </subcellularLocation>
    <subcellularLocation>
        <location evidence="2">Lysosome membrane</location>
        <topology evidence="2">Peripheral membrane protein</topology>
        <orientation evidence="2">Lumenal side</orientation>
    </subcellularLocation>
</comment>
<feature type="non-terminal residue" evidence="27">
    <location>
        <position position="1"/>
    </location>
</feature>
<evidence type="ECO:0000256" key="13">
    <source>
        <dbReference type="ARBA" id="ARBA00022963"/>
    </source>
</evidence>
<dbReference type="SUPFAM" id="SSF50939">
    <property type="entry name" value="Sialidases"/>
    <property type="match status" value="1"/>
</dbReference>
<gene>
    <name evidence="27" type="primary">Neu1</name>
    <name evidence="27" type="ORF">ATRCLA_R15085</name>
</gene>
<dbReference type="InterPro" id="IPR011040">
    <property type="entry name" value="Sialidase"/>
</dbReference>
<evidence type="ECO:0000256" key="16">
    <source>
        <dbReference type="ARBA" id="ARBA00023180"/>
    </source>
</evidence>
<sequence length="383" mass="40512">VRPRVVREQVLWVSGEGHGGVHTFRVPLVAAIPGGALLACAEGRKRSAADVGAKFIACRRSPDGGATWGPTEVATDDGWEGDGLNLGALAVAGAEVLLLFARCAHPPQACGPPSTLLLRSHDGGRSWGPPQNLSQVVGGEVFAPGPGAGIQVCGAGVGMGMVLSVPGWSELPVPPQKQRAPFQGRLVFCGHGTLERDGVTLLLSDDGGRRWRRGGFLPAIPFGAPRHPRDFTPDECQPYELPDGSIAVSIRNQNSYRCRCRMVARSWDGGETLPPNAVTFDPTLLDPAVAAGVLVSHGLIFFSNPAHESERVNLTLRWSFDNGTTWWGRGLRVWAGPSGYSAMAAPPSDKQGHAPLLYLIYEKGRSLSTESVSLATISLAGDL</sequence>
<evidence type="ECO:0000256" key="22">
    <source>
        <dbReference type="ARBA" id="ARBA00038519"/>
    </source>
</evidence>
<evidence type="ECO:0000313" key="28">
    <source>
        <dbReference type="Proteomes" id="UP000658642"/>
    </source>
</evidence>
<comment type="caution">
    <text evidence="27">The sequence shown here is derived from an EMBL/GenBank/DDBJ whole genome shotgun (WGS) entry which is preliminary data.</text>
</comment>
<dbReference type="EMBL" id="WBMZ01021271">
    <property type="protein sequence ID" value="NXY27018.1"/>
    <property type="molecule type" value="Genomic_DNA"/>
</dbReference>
<keyword evidence="18" id="KW-0119">Carbohydrate metabolism</keyword>
<feature type="domain" description="Sialidase" evidence="26">
    <location>
        <begin position="36"/>
        <end position="343"/>
    </location>
</feature>
<keyword evidence="12" id="KW-0378">Hydrolase</keyword>
<evidence type="ECO:0000256" key="12">
    <source>
        <dbReference type="ARBA" id="ARBA00022801"/>
    </source>
</evidence>
<name>A0A852PLM2_9PASS</name>
<organism evidence="27 28">
    <name type="scientific">Atrichornis clamosus</name>
    <dbReference type="NCBI Taxonomy" id="449594"/>
    <lineage>
        <taxon>Eukaryota</taxon>
        <taxon>Metazoa</taxon>
        <taxon>Chordata</taxon>
        <taxon>Craniata</taxon>
        <taxon>Vertebrata</taxon>
        <taxon>Euteleostomi</taxon>
        <taxon>Archelosauria</taxon>
        <taxon>Archosauria</taxon>
        <taxon>Dinosauria</taxon>
        <taxon>Saurischia</taxon>
        <taxon>Theropoda</taxon>
        <taxon>Coelurosauria</taxon>
        <taxon>Aves</taxon>
        <taxon>Neognathae</taxon>
        <taxon>Neoaves</taxon>
        <taxon>Telluraves</taxon>
        <taxon>Australaves</taxon>
        <taxon>Passeriformes</taxon>
        <taxon>Menuridae</taxon>
        <taxon>Atrichornis</taxon>
    </lineage>
</organism>
<keyword evidence="16" id="KW-0325">Glycoprotein</keyword>
<evidence type="ECO:0000259" key="26">
    <source>
        <dbReference type="Pfam" id="PF13088"/>
    </source>
</evidence>
<keyword evidence="20" id="KW-0968">Cytoplasmic vesicle</keyword>
<dbReference type="GO" id="GO:0004308">
    <property type="term" value="F:exo-alpha-sialidase activity"/>
    <property type="evidence" value="ECO:0007669"/>
    <property type="project" value="UniProtKB-EC"/>
</dbReference>
<dbReference type="InterPro" id="IPR036278">
    <property type="entry name" value="Sialidase_sf"/>
</dbReference>
<reference evidence="27" key="1">
    <citation type="submission" date="2020-02" db="EMBL/GenBank/DDBJ databases">
        <title>Bird 10,000 Genomes (B10K) Project - Family phase.</title>
        <authorList>
            <person name="Zhang G."/>
        </authorList>
    </citation>
    <scope>NUCLEOTIDE SEQUENCE</scope>
    <source>
        <strain evidence="27">B10K-DU-029-61</strain>
        <tissue evidence="27">Blood</tissue>
    </source>
</reference>
<keyword evidence="14" id="KW-0443">Lipid metabolism</keyword>
<evidence type="ECO:0000256" key="15">
    <source>
        <dbReference type="ARBA" id="ARBA00023136"/>
    </source>
</evidence>
<accession>A0A852PLM2</accession>
<keyword evidence="8" id="KW-1003">Cell membrane</keyword>
<dbReference type="OrthoDB" id="2739686at2759"/>
<dbReference type="PANTHER" id="PTHR10628:SF25">
    <property type="entry name" value="SIALIDASE-1"/>
    <property type="match status" value="1"/>
</dbReference>
<keyword evidence="10" id="KW-0732">Signal</keyword>
<evidence type="ECO:0000256" key="24">
    <source>
        <dbReference type="ARBA" id="ARBA00041332"/>
    </source>
</evidence>
<evidence type="ECO:0000256" key="11">
    <source>
        <dbReference type="ARBA" id="ARBA00022737"/>
    </source>
</evidence>
<evidence type="ECO:0000256" key="20">
    <source>
        <dbReference type="ARBA" id="ARBA00023329"/>
    </source>
</evidence>
<keyword evidence="15" id="KW-0472">Membrane</keyword>
<keyword evidence="13" id="KW-0442">Lipid degradation</keyword>
<feature type="non-terminal residue" evidence="27">
    <location>
        <position position="383"/>
    </location>
</feature>
<evidence type="ECO:0000313" key="27">
    <source>
        <dbReference type="EMBL" id="NXY27018.1"/>
    </source>
</evidence>
<evidence type="ECO:0000256" key="2">
    <source>
        <dbReference type="ARBA" id="ARBA00004207"/>
    </source>
</evidence>
<dbReference type="AlphaFoldDB" id="A0A852PLM2"/>
<dbReference type="EC" id="3.2.1.18" evidence="7"/>
<comment type="function">
    <text evidence="21">Catalyzes the removal of sialic acid (N-acetylneuraminic acid) moieties from glycoproteins and glycolipids. To be active, it is strictly dependent on its presence in the multienzyme complex. Appears to have a preference for alpha 2-3 and alpha 2-6 sialyl linkage.</text>
</comment>
<evidence type="ECO:0000256" key="9">
    <source>
        <dbReference type="ARBA" id="ARBA00022553"/>
    </source>
</evidence>
<evidence type="ECO:0000256" key="1">
    <source>
        <dbReference type="ARBA" id="ARBA00000427"/>
    </source>
</evidence>
<evidence type="ECO:0000256" key="10">
    <source>
        <dbReference type="ARBA" id="ARBA00022729"/>
    </source>
</evidence>
<evidence type="ECO:0000256" key="5">
    <source>
        <dbReference type="ARBA" id="ARBA00004541"/>
    </source>
</evidence>
<evidence type="ECO:0000256" key="14">
    <source>
        <dbReference type="ARBA" id="ARBA00023098"/>
    </source>
</evidence>
<evidence type="ECO:0000256" key="19">
    <source>
        <dbReference type="ARBA" id="ARBA00023295"/>
    </source>
</evidence>
<dbReference type="PANTHER" id="PTHR10628">
    <property type="entry name" value="SIALIDASE"/>
    <property type="match status" value="1"/>
</dbReference>
<evidence type="ECO:0000256" key="17">
    <source>
        <dbReference type="ARBA" id="ARBA00023228"/>
    </source>
</evidence>
<dbReference type="GO" id="GO:0005886">
    <property type="term" value="C:plasma membrane"/>
    <property type="evidence" value="ECO:0007669"/>
    <property type="project" value="UniProtKB-SubCell"/>
</dbReference>
<keyword evidence="17" id="KW-0458">Lysosome</keyword>
<comment type="subunit">
    <text evidence="22">Interacts with cathepsin A (protective protein), beta-galactosidase and N-acetylgalactosamine-6-sulfate sulfatase in a multienzyme complex.</text>
</comment>
<evidence type="ECO:0000256" key="3">
    <source>
        <dbReference type="ARBA" id="ARBA00004227"/>
    </source>
</evidence>
<dbReference type="GO" id="GO:0005765">
    <property type="term" value="C:lysosomal membrane"/>
    <property type="evidence" value="ECO:0007669"/>
    <property type="project" value="UniProtKB-SubCell"/>
</dbReference>
<dbReference type="GO" id="GO:0031410">
    <property type="term" value="C:cytoplasmic vesicle"/>
    <property type="evidence" value="ECO:0007669"/>
    <property type="project" value="UniProtKB-SubCell"/>
</dbReference>
<evidence type="ECO:0000256" key="8">
    <source>
        <dbReference type="ARBA" id="ARBA00022475"/>
    </source>
</evidence>
<dbReference type="InterPro" id="IPR026856">
    <property type="entry name" value="Sialidase_fam"/>
</dbReference>
<evidence type="ECO:0000256" key="23">
    <source>
        <dbReference type="ARBA" id="ARBA00040509"/>
    </source>
</evidence>
<dbReference type="GO" id="GO:0009313">
    <property type="term" value="P:oligosaccharide catabolic process"/>
    <property type="evidence" value="ECO:0007669"/>
    <property type="project" value="TreeGrafter"/>
</dbReference>
<keyword evidence="11" id="KW-0677">Repeat</keyword>
<keyword evidence="9" id="KW-0597">Phosphoprotein</keyword>
<evidence type="ECO:0000256" key="6">
    <source>
        <dbReference type="ARBA" id="ARBA00009348"/>
    </source>
</evidence>
<protein>
    <recommendedName>
        <fullName evidence="23">Sialidase-1</fullName>
        <ecNumber evidence="7">3.2.1.18</ecNumber>
    </recommendedName>
    <alternativeName>
        <fullName evidence="25">Lysosomal sialidase</fullName>
    </alternativeName>
    <alternativeName>
        <fullName evidence="24">N-acetyl-alpha-neuraminidase 1</fullName>
    </alternativeName>
</protein>